<dbReference type="InterPro" id="IPR013830">
    <property type="entry name" value="SGNH_hydro"/>
</dbReference>
<protein>
    <submittedName>
        <fullName evidence="2">Arylesterase</fullName>
    </submittedName>
</protein>
<comment type="caution">
    <text evidence="2">The sequence shown here is derived from an EMBL/GenBank/DDBJ whole genome shotgun (WGS) entry which is preliminary data.</text>
</comment>
<evidence type="ECO:0000313" key="2">
    <source>
        <dbReference type="EMBL" id="MBO1927822.1"/>
    </source>
</evidence>
<evidence type="ECO:0000313" key="3">
    <source>
        <dbReference type="Proteomes" id="UP000664835"/>
    </source>
</evidence>
<evidence type="ECO:0000259" key="1">
    <source>
        <dbReference type="Pfam" id="PF13472"/>
    </source>
</evidence>
<proteinExistence type="predicted"/>
<dbReference type="EMBL" id="JAGETV010000018">
    <property type="protein sequence ID" value="MBO1927822.1"/>
    <property type="molecule type" value="Genomic_DNA"/>
</dbReference>
<dbReference type="Gene3D" id="3.40.50.1110">
    <property type="entry name" value="SGNH hydrolase"/>
    <property type="match status" value="1"/>
</dbReference>
<accession>A0ABS3Q663</accession>
<keyword evidence="3" id="KW-1185">Reference proteome</keyword>
<dbReference type="InterPro" id="IPR051532">
    <property type="entry name" value="Ester_Hydrolysis_Enzymes"/>
</dbReference>
<organism evidence="2 3">
    <name type="scientific">Thiomicrorhabdus marina</name>
    <dbReference type="NCBI Taxonomy" id="2818442"/>
    <lineage>
        <taxon>Bacteria</taxon>
        <taxon>Pseudomonadati</taxon>
        <taxon>Pseudomonadota</taxon>
        <taxon>Gammaproteobacteria</taxon>
        <taxon>Thiotrichales</taxon>
        <taxon>Piscirickettsiaceae</taxon>
        <taxon>Thiomicrorhabdus</taxon>
    </lineage>
</organism>
<dbReference type="Pfam" id="PF13472">
    <property type="entry name" value="Lipase_GDSL_2"/>
    <property type="match status" value="1"/>
</dbReference>
<reference evidence="2 3" key="1">
    <citation type="submission" date="2021-03" db="EMBL/GenBank/DDBJ databases">
        <title>Thiomicrorhabdus sp.nov.,novel sulfur-oxidizing bacteria isolated from coastal sediment.</title>
        <authorList>
            <person name="Liu X."/>
        </authorList>
    </citation>
    <scope>NUCLEOTIDE SEQUENCE [LARGE SCALE GENOMIC DNA]</scope>
    <source>
        <strain evidence="2 3">6S2-11</strain>
    </source>
</reference>
<dbReference type="PANTHER" id="PTHR30383">
    <property type="entry name" value="THIOESTERASE 1/PROTEASE 1/LYSOPHOSPHOLIPASE L1"/>
    <property type="match status" value="1"/>
</dbReference>
<dbReference type="InterPro" id="IPR036514">
    <property type="entry name" value="SGNH_hydro_sf"/>
</dbReference>
<dbReference type="CDD" id="cd01822">
    <property type="entry name" value="Lysophospholipase_L1_like"/>
    <property type="match status" value="1"/>
</dbReference>
<feature type="domain" description="SGNH hydrolase-type esterase" evidence="1">
    <location>
        <begin position="35"/>
        <end position="197"/>
    </location>
</feature>
<gene>
    <name evidence="2" type="ORF">J3998_09560</name>
</gene>
<sequence>MLALLLTNPIAVSAQQQAPEIGNISKLSMPAKVLVFGDSLSAAYGIEKSQGWVTLLAERLQQFNPKITVHNASLSGETTSGGMQRLPSILALQEPNLMILELGANDALRGQNLLQTKANLERMIQLCKQQAQGCQVILLGIRLPSNYGPAYEKLLVKIYRDLAHKYQLSFDPFFLQDVALEPDLMQDDALHPNAAAQTKIVERLWPLVKAYF</sequence>
<name>A0ABS3Q663_9GAMM</name>
<dbReference type="SUPFAM" id="SSF52266">
    <property type="entry name" value="SGNH hydrolase"/>
    <property type="match status" value="1"/>
</dbReference>
<dbReference type="Proteomes" id="UP000664835">
    <property type="component" value="Unassembled WGS sequence"/>
</dbReference>
<dbReference type="PANTHER" id="PTHR30383:SF24">
    <property type="entry name" value="THIOESTERASE 1_PROTEASE 1_LYSOPHOSPHOLIPASE L1"/>
    <property type="match status" value="1"/>
</dbReference>